<evidence type="ECO:0000259" key="6">
    <source>
        <dbReference type="PROSITE" id="PS50076"/>
    </source>
</evidence>
<dbReference type="PROSITE" id="PS51188">
    <property type="entry name" value="ZF_CR"/>
    <property type="match status" value="1"/>
</dbReference>
<dbReference type="InterPro" id="IPR018253">
    <property type="entry name" value="DnaJ_domain_CS"/>
</dbReference>
<dbReference type="CDD" id="cd10719">
    <property type="entry name" value="DnaJ_zf"/>
    <property type="match status" value="1"/>
</dbReference>
<keyword evidence="9" id="KW-1185">Reference proteome</keyword>
<dbReference type="SUPFAM" id="SSF46565">
    <property type="entry name" value="Chaperone J-domain"/>
    <property type="match status" value="1"/>
</dbReference>
<dbReference type="FunFam" id="2.60.260.20:FF:000013">
    <property type="entry name" value="DnaJ subfamily B member 11"/>
    <property type="match status" value="1"/>
</dbReference>
<dbReference type="InterPro" id="IPR036869">
    <property type="entry name" value="J_dom_sf"/>
</dbReference>
<dbReference type="Gene3D" id="2.10.230.10">
    <property type="entry name" value="Heat shock protein DnaJ, cysteine-rich domain"/>
    <property type="match status" value="1"/>
</dbReference>
<dbReference type="FunFam" id="2.10.230.10:FF:000001">
    <property type="entry name" value="DnaJ subfamily A member 2"/>
    <property type="match status" value="1"/>
</dbReference>
<dbReference type="InterPro" id="IPR044713">
    <property type="entry name" value="DNJA1/2-like"/>
</dbReference>
<dbReference type="GO" id="GO:0005524">
    <property type="term" value="F:ATP binding"/>
    <property type="evidence" value="ECO:0007669"/>
    <property type="project" value="InterPro"/>
</dbReference>
<dbReference type="STRING" id="133385.A0A2T9Y7Z0"/>
<dbReference type="SMART" id="SM00271">
    <property type="entry name" value="DnaJ"/>
    <property type="match status" value="1"/>
</dbReference>
<dbReference type="InterPro" id="IPR012724">
    <property type="entry name" value="DnaJ"/>
</dbReference>
<dbReference type="GO" id="GO:0030544">
    <property type="term" value="F:Hsp70 protein binding"/>
    <property type="evidence" value="ECO:0007669"/>
    <property type="project" value="InterPro"/>
</dbReference>
<organism evidence="8 9">
    <name type="scientific">Smittium simulii</name>
    <dbReference type="NCBI Taxonomy" id="133385"/>
    <lineage>
        <taxon>Eukaryota</taxon>
        <taxon>Fungi</taxon>
        <taxon>Fungi incertae sedis</taxon>
        <taxon>Zoopagomycota</taxon>
        <taxon>Kickxellomycotina</taxon>
        <taxon>Harpellomycetes</taxon>
        <taxon>Harpellales</taxon>
        <taxon>Legeriomycetaceae</taxon>
        <taxon>Smittium</taxon>
    </lineage>
</organism>
<dbReference type="Proteomes" id="UP000245383">
    <property type="component" value="Unassembled WGS sequence"/>
</dbReference>
<dbReference type="OrthoDB" id="445556at2759"/>
<dbReference type="Pfam" id="PF00226">
    <property type="entry name" value="DnaJ"/>
    <property type="match status" value="1"/>
</dbReference>
<proteinExistence type="inferred from homology"/>
<evidence type="ECO:0000256" key="3">
    <source>
        <dbReference type="ARBA" id="ARBA00022771"/>
    </source>
</evidence>
<dbReference type="PROSITE" id="PS00636">
    <property type="entry name" value="DNAJ_1"/>
    <property type="match status" value="1"/>
</dbReference>
<dbReference type="Gene3D" id="2.60.260.20">
    <property type="entry name" value="Urease metallochaperone UreE, N-terminal domain"/>
    <property type="match status" value="2"/>
</dbReference>
<dbReference type="HAMAP" id="MF_01152">
    <property type="entry name" value="DnaJ"/>
    <property type="match status" value="1"/>
</dbReference>
<evidence type="ECO:0000313" key="9">
    <source>
        <dbReference type="Proteomes" id="UP000245383"/>
    </source>
</evidence>
<evidence type="ECO:0000256" key="1">
    <source>
        <dbReference type="ARBA" id="ARBA00022723"/>
    </source>
</evidence>
<dbReference type="InterPro" id="IPR001623">
    <property type="entry name" value="DnaJ_domain"/>
</dbReference>
<reference evidence="8 9" key="1">
    <citation type="journal article" date="2018" name="MBio">
        <title>Comparative Genomics Reveals the Core Gene Toolbox for the Fungus-Insect Symbiosis.</title>
        <authorList>
            <person name="Wang Y."/>
            <person name="Stata M."/>
            <person name="Wang W."/>
            <person name="Stajich J.E."/>
            <person name="White M.M."/>
            <person name="Moncalvo J.M."/>
        </authorList>
    </citation>
    <scope>NUCLEOTIDE SEQUENCE [LARGE SCALE GENOMIC DNA]</scope>
    <source>
        <strain evidence="8 9">SWE-8-4</strain>
    </source>
</reference>
<dbReference type="Pfam" id="PF00684">
    <property type="entry name" value="DnaJ_CXXCXGXG"/>
    <property type="match status" value="1"/>
</dbReference>
<dbReference type="InterPro" id="IPR008971">
    <property type="entry name" value="HSP40/DnaJ_pept-bd"/>
</dbReference>
<keyword evidence="4 5" id="KW-0862">Zinc</keyword>
<dbReference type="EMBL" id="MBFR01000386">
    <property type="protein sequence ID" value="PVU88427.1"/>
    <property type="molecule type" value="Genomic_DNA"/>
</dbReference>
<dbReference type="PANTHER" id="PTHR43888">
    <property type="entry name" value="DNAJ-LIKE-2, ISOFORM A-RELATED"/>
    <property type="match status" value="1"/>
</dbReference>
<dbReference type="SUPFAM" id="SSF57938">
    <property type="entry name" value="DnaJ/Hsp40 cysteine-rich domain"/>
    <property type="match status" value="1"/>
</dbReference>
<keyword evidence="2" id="KW-0677">Repeat</keyword>
<evidence type="ECO:0008006" key="10">
    <source>
        <dbReference type="Google" id="ProtNLM"/>
    </source>
</evidence>
<protein>
    <recommendedName>
        <fullName evidence="10">J domain-containing protein</fullName>
    </recommendedName>
</protein>
<dbReference type="Pfam" id="PF01556">
    <property type="entry name" value="DnaJ_C"/>
    <property type="match status" value="1"/>
</dbReference>
<dbReference type="CDD" id="cd06257">
    <property type="entry name" value="DnaJ"/>
    <property type="match status" value="1"/>
</dbReference>
<keyword evidence="1 5" id="KW-0479">Metal-binding</keyword>
<dbReference type="SUPFAM" id="SSF49493">
    <property type="entry name" value="HSP40/DnaJ peptide-binding domain"/>
    <property type="match status" value="2"/>
</dbReference>
<dbReference type="PROSITE" id="PS50076">
    <property type="entry name" value="DNAJ_2"/>
    <property type="match status" value="1"/>
</dbReference>
<dbReference type="GO" id="GO:0051082">
    <property type="term" value="F:unfolded protein binding"/>
    <property type="evidence" value="ECO:0007669"/>
    <property type="project" value="InterPro"/>
</dbReference>
<dbReference type="InterPro" id="IPR001305">
    <property type="entry name" value="HSP_DnaJ_Cys-rich_dom"/>
</dbReference>
<accession>A0A2T9Y7Z0</accession>
<evidence type="ECO:0000256" key="2">
    <source>
        <dbReference type="ARBA" id="ARBA00022737"/>
    </source>
</evidence>
<dbReference type="GO" id="GO:0006457">
    <property type="term" value="P:protein folding"/>
    <property type="evidence" value="ECO:0007669"/>
    <property type="project" value="InterPro"/>
</dbReference>
<comment type="caution">
    <text evidence="8">The sequence shown here is derived from an EMBL/GenBank/DDBJ whole genome shotgun (WGS) entry which is preliminary data.</text>
</comment>
<dbReference type="InterPro" id="IPR036410">
    <property type="entry name" value="HSP_DnaJ_Cys-rich_dom_sf"/>
</dbReference>
<dbReference type="GO" id="GO:0008270">
    <property type="term" value="F:zinc ion binding"/>
    <property type="evidence" value="ECO:0007669"/>
    <property type="project" value="UniProtKB-KW"/>
</dbReference>
<dbReference type="AlphaFoldDB" id="A0A2T9Y7Z0"/>
<sequence length="414" mass="46481">MYSQRLFSVILFVFFCTSLIIVSAGKDFYALLGIRRDASNHEIKKAYKKLSKKYHPDKNKEKSANEKFIEIQEAYSILTDKEKRKVYDRYGEEGLKNNHGGFGSHHDMFEQFFGGFGGFGGFDFDNMHGEKQKPKGETLRLDINVGLEELYFGTDIDVDVSKQKLCSKCGGTGANSAEDVISCPDCGGKGIKIIRRELGIGIIQQMQTTCNACGGRGKSIKHKCDKCKGTRVMRGNDQLNVEIPAGSKHGQHVIIEDEADEHPDHETGSVVFEINQDPHPLFTRDNNDLHIDITISLLEALTGFKRTFKHLNGDKIEIDRSSSVTIPHYVEKKEALGMPIQATNSQPSGKFGDLYIKYWVEFPEKIDDSQKSELGKLFSPIKEWSKPIGLANKPKISYQNVKNSSKAKSNKDEL</sequence>
<feature type="domain" description="CR-type" evidence="7">
    <location>
        <begin position="153"/>
        <end position="236"/>
    </location>
</feature>
<evidence type="ECO:0000256" key="4">
    <source>
        <dbReference type="ARBA" id="ARBA00022833"/>
    </source>
</evidence>
<evidence type="ECO:0000259" key="7">
    <source>
        <dbReference type="PROSITE" id="PS51188"/>
    </source>
</evidence>
<gene>
    <name evidence="8" type="ORF">BB561_005875</name>
</gene>
<dbReference type="InterPro" id="IPR002939">
    <property type="entry name" value="DnaJ_C"/>
</dbReference>
<dbReference type="CDD" id="cd10747">
    <property type="entry name" value="DnaJ_C"/>
    <property type="match status" value="1"/>
</dbReference>
<dbReference type="PRINTS" id="PR00625">
    <property type="entry name" value="JDOMAIN"/>
</dbReference>
<name>A0A2T9Y7Z0_9FUNG</name>
<keyword evidence="3 5" id="KW-0863">Zinc-finger</keyword>
<feature type="zinc finger region" description="CR-type" evidence="5">
    <location>
        <begin position="153"/>
        <end position="236"/>
    </location>
</feature>
<dbReference type="GO" id="GO:0009408">
    <property type="term" value="P:response to heat"/>
    <property type="evidence" value="ECO:0007669"/>
    <property type="project" value="InterPro"/>
</dbReference>
<evidence type="ECO:0000313" key="8">
    <source>
        <dbReference type="EMBL" id="PVU88427.1"/>
    </source>
</evidence>
<evidence type="ECO:0000256" key="5">
    <source>
        <dbReference type="PROSITE-ProRule" id="PRU00546"/>
    </source>
</evidence>
<feature type="domain" description="J" evidence="6">
    <location>
        <begin position="27"/>
        <end position="91"/>
    </location>
</feature>
<dbReference type="Gene3D" id="1.10.287.110">
    <property type="entry name" value="DnaJ domain"/>
    <property type="match status" value="1"/>
</dbReference>